<protein>
    <submittedName>
        <fullName evidence="1">Uncharacterized protein</fullName>
    </submittedName>
</protein>
<sequence length="68" mass="7990">MARNVFHRKRGELRQAYREGQEDYPVQDEDMKKLSPLQYGHINMQGRYFFAVPEAVSSGELRPFNKDG</sequence>
<reference evidence="1 2" key="1">
    <citation type="submission" date="2014-03" db="EMBL/GenBank/DDBJ databases">
        <title>Draft Genome of Photorhabdus luminescens BA1, an Egyptian Isolate.</title>
        <authorList>
            <person name="Ghazal S."/>
            <person name="Hurst S.G.IV."/>
            <person name="Morris K."/>
            <person name="Thomas K."/>
            <person name="Tisa L.S."/>
        </authorList>
    </citation>
    <scope>NUCLEOTIDE SEQUENCE [LARGE SCALE GENOMIC DNA]</scope>
    <source>
        <strain evidence="1 2">BA1</strain>
    </source>
</reference>
<gene>
    <name evidence="1" type="ORF">BA1DRAFT_00897</name>
</gene>
<evidence type="ECO:0000313" key="2">
    <source>
        <dbReference type="Proteomes" id="UP000023464"/>
    </source>
</evidence>
<dbReference type="EMBL" id="JFGV01000009">
    <property type="protein sequence ID" value="EYU16613.1"/>
    <property type="molecule type" value="Genomic_DNA"/>
</dbReference>
<dbReference type="AlphaFoldDB" id="A0A022PNZ3"/>
<dbReference type="PATRIC" id="fig|1393736.3.peg.931"/>
<evidence type="ECO:0000313" key="1">
    <source>
        <dbReference type="EMBL" id="EYU16613.1"/>
    </source>
</evidence>
<comment type="caution">
    <text evidence="1">The sequence shown here is derived from an EMBL/GenBank/DDBJ whole genome shotgun (WGS) entry which is preliminary data.</text>
</comment>
<name>A0A022PNZ3_9GAMM</name>
<accession>A0A022PNZ3</accession>
<proteinExistence type="predicted"/>
<dbReference type="Proteomes" id="UP000023464">
    <property type="component" value="Unassembled WGS sequence"/>
</dbReference>
<organism evidence="1 2">
    <name type="scientific">Photorhabdus aegyptia</name>
    <dbReference type="NCBI Taxonomy" id="2805098"/>
    <lineage>
        <taxon>Bacteria</taxon>
        <taxon>Pseudomonadati</taxon>
        <taxon>Pseudomonadota</taxon>
        <taxon>Gammaproteobacteria</taxon>
        <taxon>Enterobacterales</taxon>
        <taxon>Morganellaceae</taxon>
        <taxon>Photorhabdus</taxon>
    </lineage>
</organism>
<keyword evidence="2" id="KW-1185">Reference proteome</keyword>